<sequence>MLQAPHGSVYFVFYAVEKGADNYDSKVYYVSSSSIPLNDASGNITYMSAAASVKTSIHFSQFTGFAEGDSLPYVYNTGADAVSYSRPVFTPISYDLLEGTSFTIYSPIATVYYDKRGGSKNGRITVTGDDATSPLSPGSSSVYTSPGYVGCPLVDTTYSTSTFNLGGIKADAYFTGSNLYEVRINGDYSIEQSADAVVLTVNTGVKKLYGSKQIARTYDSKTFNISIDWKISQDSYLQHRDA</sequence>
<feature type="non-terminal residue" evidence="1">
    <location>
        <position position="242"/>
    </location>
</feature>
<organism evidence="1 2">
    <name type="scientific">Pristionchus mayeri</name>
    <dbReference type="NCBI Taxonomy" id="1317129"/>
    <lineage>
        <taxon>Eukaryota</taxon>
        <taxon>Metazoa</taxon>
        <taxon>Ecdysozoa</taxon>
        <taxon>Nematoda</taxon>
        <taxon>Chromadorea</taxon>
        <taxon>Rhabditida</taxon>
        <taxon>Rhabditina</taxon>
        <taxon>Diplogasteromorpha</taxon>
        <taxon>Diplogasteroidea</taxon>
        <taxon>Neodiplogasteridae</taxon>
        <taxon>Pristionchus</taxon>
    </lineage>
</organism>
<comment type="caution">
    <text evidence="1">The sequence shown here is derived from an EMBL/GenBank/DDBJ whole genome shotgun (WGS) entry which is preliminary data.</text>
</comment>
<proteinExistence type="predicted"/>
<evidence type="ECO:0000313" key="2">
    <source>
        <dbReference type="Proteomes" id="UP001328107"/>
    </source>
</evidence>
<keyword evidence="2" id="KW-1185">Reference proteome</keyword>
<dbReference type="EMBL" id="BTRK01000005">
    <property type="protein sequence ID" value="GMR51160.1"/>
    <property type="molecule type" value="Genomic_DNA"/>
</dbReference>
<protein>
    <submittedName>
        <fullName evidence="1">Uncharacterized protein</fullName>
    </submittedName>
</protein>
<name>A0AAN5CVN5_9BILA</name>
<dbReference type="AlphaFoldDB" id="A0AAN5CVN5"/>
<reference evidence="2" key="1">
    <citation type="submission" date="2022-10" db="EMBL/GenBank/DDBJ databases">
        <title>Genome assembly of Pristionchus species.</title>
        <authorList>
            <person name="Yoshida K."/>
            <person name="Sommer R.J."/>
        </authorList>
    </citation>
    <scope>NUCLEOTIDE SEQUENCE [LARGE SCALE GENOMIC DNA]</scope>
    <source>
        <strain evidence="2">RS5460</strain>
    </source>
</reference>
<accession>A0AAN5CVN5</accession>
<dbReference type="Proteomes" id="UP001328107">
    <property type="component" value="Unassembled WGS sequence"/>
</dbReference>
<gene>
    <name evidence="1" type="ORF">PMAYCL1PPCAC_21355</name>
</gene>
<evidence type="ECO:0000313" key="1">
    <source>
        <dbReference type="EMBL" id="GMR51160.1"/>
    </source>
</evidence>